<feature type="transmembrane region" description="Helical" evidence="6">
    <location>
        <begin position="14"/>
        <end position="32"/>
    </location>
</feature>
<keyword evidence="9" id="KW-1185">Reference proteome</keyword>
<feature type="transmembrane region" description="Helical" evidence="6">
    <location>
        <begin position="195"/>
        <end position="216"/>
    </location>
</feature>
<dbReference type="GO" id="GO:0005886">
    <property type="term" value="C:plasma membrane"/>
    <property type="evidence" value="ECO:0007669"/>
    <property type="project" value="UniProtKB-SubCell"/>
</dbReference>
<feature type="transmembrane region" description="Helical" evidence="6">
    <location>
        <begin position="161"/>
        <end position="183"/>
    </location>
</feature>
<evidence type="ECO:0000256" key="1">
    <source>
        <dbReference type="ARBA" id="ARBA00004651"/>
    </source>
</evidence>
<evidence type="ECO:0000313" key="9">
    <source>
        <dbReference type="Proteomes" id="UP000515679"/>
    </source>
</evidence>
<dbReference type="PANTHER" id="PTHR12677:SF59">
    <property type="entry name" value="GOLGI APPARATUS MEMBRANE PROTEIN TVP38-RELATED"/>
    <property type="match status" value="1"/>
</dbReference>
<dbReference type="InterPro" id="IPR032816">
    <property type="entry name" value="VTT_dom"/>
</dbReference>
<feature type="transmembrane region" description="Helical" evidence="6">
    <location>
        <begin position="86"/>
        <end position="107"/>
    </location>
</feature>
<evidence type="ECO:0000256" key="2">
    <source>
        <dbReference type="ARBA" id="ARBA00022475"/>
    </source>
</evidence>
<keyword evidence="2 6" id="KW-1003">Cell membrane</keyword>
<dbReference type="PANTHER" id="PTHR12677">
    <property type="entry name" value="GOLGI APPARATUS MEMBRANE PROTEIN TVP38-RELATED"/>
    <property type="match status" value="1"/>
</dbReference>
<dbReference type="InterPro" id="IPR015414">
    <property type="entry name" value="TMEM64"/>
</dbReference>
<comment type="subcellular location">
    <subcellularLocation>
        <location evidence="1 6">Cell membrane</location>
        <topology evidence="1 6">Multi-pass membrane protein</topology>
    </subcellularLocation>
</comment>
<feature type="transmembrane region" description="Helical" evidence="6">
    <location>
        <begin position="133"/>
        <end position="154"/>
    </location>
</feature>
<name>A0A7G5BS99_9BACL</name>
<dbReference type="Proteomes" id="UP000515679">
    <property type="component" value="Chromosome"/>
</dbReference>
<comment type="similarity">
    <text evidence="6">Belongs to the TVP38/TMEM64 family.</text>
</comment>
<dbReference type="EMBL" id="CP041969">
    <property type="protein sequence ID" value="QMV39833.1"/>
    <property type="molecule type" value="Genomic_DNA"/>
</dbReference>
<gene>
    <name evidence="8" type="ORF">FPL14_00385</name>
</gene>
<dbReference type="KEGG" id="cchl:FPL14_00385"/>
<feature type="transmembrane region" description="Helical" evidence="6">
    <location>
        <begin position="52"/>
        <end position="74"/>
    </location>
</feature>
<keyword evidence="5 6" id="KW-0472">Membrane</keyword>
<keyword evidence="4 6" id="KW-1133">Transmembrane helix</keyword>
<dbReference type="AlphaFoldDB" id="A0A7G5BS99"/>
<sequence>MRSISVKRKRGQPLKKWIIVAVYMATAGLLLLKRHSIMSWIHAESSWNDYLILFAIAFIIALVPAIPYGLIAALFGAKFGALAGSFINLGLSSMAAIVLFLIVRYAFNAEQRTKAAQIRGLTRLTAITESNPFLSVMVARLLPVIPAQAINVYAALTRMKMLPFAVATIVGKIPFMVATTLLGESVLVSFQWSDTLPVLMIYGVFLLFVALTYRYVFSKRANDNAS</sequence>
<evidence type="ECO:0000256" key="3">
    <source>
        <dbReference type="ARBA" id="ARBA00022692"/>
    </source>
</evidence>
<evidence type="ECO:0000256" key="5">
    <source>
        <dbReference type="ARBA" id="ARBA00023136"/>
    </source>
</evidence>
<dbReference type="Pfam" id="PF09335">
    <property type="entry name" value="VTT_dom"/>
    <property type="match status" value="1"/>
</dbReference>
<evidence type="ECO:0000313" key="8">
    <source>
        <dbReference type="EMBL" id="QMV39833.1"/>
    </source>
</evidence>
<proteinExistence type="inferred from homology"/>
<keyword evidence="3 6" id="KW-0812">Transmembrane</keyword>
<evidence type="ECO:0000259" key="7">
    <source>
        <dbReference type="Pfam" id="PF09335"/>
    </source>
</evidence>
<evidence type="ECO:0000256" key="6">
    <source>
        <dbReference type="RuleBase" id="RU366058"/>
    </source>
</evidence>
<accession>A0A7G5BS99</accession>
<feature type="domain" description="VTT" evidence="7">
    <location>
        <begin position="66"/>
        <end position="184"/>
    </location>
</feature>
<reference evidence="8 9" key="1">
    <citation type="submission" date="2019-07" db="EMBL/GenBank/DDBJ databases">
        <authorList>
            <person name="Kim J.K."/>
            <person name="Cheong H.-M."/>
            <person name="Choi Y."/>
            <person name="Hwang K.J."/>
            <person name="Lee S."/>
            <person name="Choi C."/>
        </authorList>
    </citation>
    <scope>NUCLEOTIDE SEQUENCE [LARGE SCALE GENOMIC DNA]</scope>
    <source>
        <strain evidence="8 9">KS 22</strain>
    </source>
</reference>
<evidence type="ECO:0000256" key="4">
    <source>
        <dbReference type="ARBA" id="ARBA00022989"/>
    </source>
</evidence>
<organism evidence="8 9">
    <name type="scientific">Cohnella cholangitidis</name>
    <dbReference type="NCBI Taxonomy" id="2598458"/>
    <lineage>
        <taxon>Bacteria</taxon>
        <taxon>Bacillati</taxon>
        <taxon>Bacillota</taxon>
        <taxon>Bacilli</taxon>
        <taxon>Bacillales</taxon>
        <taxon>Paenibacillaceae</taxon>
        <taxon>Cohnella</taxon>
    </lineage>
</organism>
<protein>
    <recommendedName>
        <fullName evidence="6">TVP38/TMEM64 family membrane protein</fullName>
    </recommendedName>
</protein>